<dbReference type="RefSeq" id="XP_013960686.1">
    <property type="nucleotide sequence ID" value="XM_014105211.1"/>
</dbReference>
<dbReference type="AlphaFoldDB" id="G9MG31"/>
<keyword evidence="2" id="KW-1185">Reference proteome</keyword>
<gene>
    <name evidence="1" type="ORF">TRIVIDRAFT_36430</name>
</gene>
<accession>G9MG31</accession>
<evidence type="ECO:0000313" key="2">
    <source>
        <dbReference type="Proteomes" id="UP000007115"/>
    </source>
</evidence>
<evidence type="ECO:0000313" key="1">
    <source>
        <dbReference type="EMBL" id="EHK26481.1"/>
    </source>
</evidence>
<dbReference type="Gene3D" id="1.20.120.1020">
    <property type="entry name" value="Prion-inhibition and propagation, HeLo domain"/>
    <property type="match status" value="1"/>
</dbReference>
<comment type="caution">
    <text evidence="1">The sequence shown here is derived from an EMBL/GenBank/DDBJ whole genome shotgun (WGS) entry which is preliminary data.</text>
</comment>
<dbReference type="VEuPathDB" id="FungiDB:TRIVIDRAFT_36430"/>
<dbReference type="InterPro" id="IPR038305">
    <property type="entry name" value="HeLo_sf"/>
</dbReference>
<dbReference type="HOGENOM" id="CLU_118684_0_0_1"/>
<reference evidence="1 2" key="1">
    <citation type="journal article" date="2011" name="Genome Biol.">
        <title>Comparative genome sequence analysis underscores mycoparasitism as the ancestral life style of Trichoderma.</title>
        <authorList>
            <person name="Kubicek C.P."/>
            <person name="Herrera-Estrella A."/>
            <person name="Seidl-Seiboth V."/>
            <person name="Martinez D.A."/>
            <person name="Druzhinina I.S."/>
            <person name="Thon M."/>
            <person name="Zeilinger S."/>
            <person name="Casas-Flores S."/>
            <person name="Horwitz B.A."/>
            <person name="Mukherjee P.K."/>
            <person name="Mukherjee M."/>
            <person name="Kredics L."/>
            <person name="Alcaraz L.D."/>
            <person name="Aerts A."/>
            <person name="Antal Z."/>
            <person name="Atanasova L."/>
            <person name="Cervantes-Badillo M.G."/>
            <person name="Challacombe J."/>
            <person name="Chertkov O."/>
            <person name="McCluskey K."/>
            <person name="Coulpier F."/>
            <person name="Deshpande N."/>
            <person name="von Doehren H."/>
            <person name="Ebbole D.J."/>
            <person name="Esquivel-Naranjo E.U."/>
            <person name="Fekete E."/>
            <person name="Flipphi M."/>
            <person name="Glaser F."/>
            <person name="Gomez-Rodriguez E.Y."/>
            <person name="Gruber S."/>
            <person name="Han C."/>
            <person name="Henrissat B."/>
            <person name="Hermosa R."/>
            <person name="Hernandez-Onate M."/>
            <person name="Karaffa L."/>
            <person name="Kosti I."/>
            <person name="Le Crom S."/>
            <person name="Lindquist E."/>
            <person name="Lucas S."/>
            <person name="Luebeck M."/>
            <person name="Luebeck P.S."/>
            <person name="Margeot A."/>
            <person name="Metz B."/>
            <person name="Misra M."/>
            <person name="Nevalainen H."/>
            <person name="Omann M."/>
            <person name="Packer N."/>
            <person name="Perrone G."/>
            <person name="Uresti-Rivera E.E."/>
            <person name="Salamov A."/>
            <person name="Schmoll M."/>
            <person name="Seiboth B."/>
            <person name="Shapiro H."/>
            <person name="Sukno S."/>
            <person name="Tamayo-Ramos J.A."/>
            <person name="Tisch D."/>
            <person name="Wiest A."/>
            <person name="Wilkinson H.H."/>
            <person name="Zhang M."/>
            <person name="Coutinho P.M."/>
            <person name="Kenerley C.M."/>
            <person name="Monte E."/>
            <person name="Baker S.E."/>
            <person name="Grigoriev I.V."/>
        </authorList>
    </citation>
    <scope>NUCLEOTIDE SEQUENCE [LARGE SCALE GENOMIC DNA]</scope>
    <source>
        <strain evidence="2">Gv29-8 / FGSC 10586</strain>
    </source>
</reference>
<protein>
    <recommendedName>
        <fullName evidence="3">Prion-inhibition and propagation HeLo domain-containing protein</fullName>
    </recommendedName>
</protein>
<dbReference type="STRING" id="413071.G9MG31"/>
<dbReference type="OrthoDB" id="20872at2759"/>
<proteinExistence type="predicted"/>
<name>G9MG31_HYPVG</name>
<dbReference type="InParanoid" id="G9MG31"/>
<dbReference type="Proteomes" id="UP000007115">
    <property type="component" value="Unassembled WGS sequence"/>
</dbReference>
<evidence type="ECO:0008006" key="3">
    <source>
        <dbReference type="Google" id="ProtNLM"/>
    </source>
</evidence>
<organism evidence="1 2">
    <name type="scientific">Hypocrea virens (strain Gv29-8 / FGSC 10586)</name>
    <name type="common">Gliocladium virens</name>
    <name type="synonym">Trichoderma virens</name>
    <dbReference type="NCBI Taxonomy" id="413071"/>
    <lineage>
        <taxon>Eukaryota</taxon>
        <taxon>Fungi</taxon>
        <taxon>Dikarya</taxon>
        <taxon>Ascomycota</taxon>
        <taxon>Pezizomycotina</taxon>
        <taxon>Sordariomycetes</taxon>
        <taxon>Hypocreomycetidae</taxon>
        <taxon>Hypocreales</taxon>
        <taxon>Hypocreaceae</taxon>
        <taxon>Trichoderma</taxon>
    </lineage>
</organism>
<dbReference type="EMBL" id="ABDF02000002">
    <property type="protein sequence ID" value="EHK26481.1"/>
    <property type="molecule type" value="Genomic_DNA"/>
</dbReference>
<dbReference type="GeneID" id="25793535"/>
<sequence>MDAVGGTAGIFYFIHRCLSHFKQARGFEDEFGIYQLQLQGHLSHCASISKVIHNTNSHNKLIANATDGPENIPKDQEATTAETLSAIQDALRRAQLEAAMIEAQCTATGLDPDAVMRTRMAIFLHRQKAHLAKTTEGLKWALYKRESRDKFIAKISVLLLQLERQVSMENLTMGDARLMYMANPWWLFEHSSTNGSQ</sequence>